<reference evidence="3" key="1">
    <citation type="journal article" date="2019" name="Int. J. Syst. Evol. Microbiol.">
        <title>The Global Catalogue of Microorganisms (GCM) 10K type strain sequencing project: providing services to taxonomists for standard genome sequencing and annotation.</title>
        <authorList>
            <consortium name="The Broad Institute Genomics Platform"/>
            <consortium name="The Broad Institute Genome Sequencing Center for Infectious Disease"/>
            <person name="Wu L."/>
            <person name="Ma J."/>
        </authorList>
    </citation>
    <scope>NUCLEOTIDE SEQUENCE [LARGE SCALE GENOMIC DNA]</scope>
    <source>
        <strain evidence="3">CGMCC 1.12778</strain>
    </source>
</reference>
<evidence type="ECO:0000313" key="2">
    <source>
        <dbReference type="EMBL" id="GGH93194.1"/>
    </source>
</evidence>
<evidence type="ECO:0008006" key="4">
    <source>
        <dbReference type="Google" id="ProtNLM"/>
    </source>
</evidence>
<organism evidence="2 3">
    <name type="scientific">Arthrobacter liuii</name>
    <dbReference type="NCBI Taxonomy" id="1476996"/>
    <lineage>
        <taxon>Bacteria</taxon>
        <taxon>Bacillati</taxon>
        <taxon>Actinomycetota</taxon>
        <taxon>Actinomycetes</taxon>
        <taxon>Micrococcales</taxon>
        <taxon>Micrococcaceae</taxon>
        <taxon>Arthrobacter</taxon>
    </lineage>
</organism>
<dbReference type="Pfam" id="PF04964">
    <property type="entry name" value="Flp_Fap"/>
    <property type="match status" value="1"/>
</dbReference>
<evidence type="ECO:0000256" key="1">
    <source>
        <dbReference type="SAM" id="Phobius"/>
    </source>
</evidence>
<dbReference type="EMBL" id="BMFW01000004">
    <property type="protein sequence ID" value="GGH93194.1"/>
    <property type="molecule type" value="Genomic_DNA"/>
</dbReference>
<keyword evidence="1" id="KW-0812">Transmembrane</keyword>
<protein>
    <recommendedName>
        <fullName evidence="4">Pilus assembly protein Flp/PilA</fullName>
    </recommendedName>
</protein>
<keyword evidence="3" id="KW-1185">Reference proteome</keyword>
<accession>A0ABQ2ANY8</accession>
<feature type="transmembrane region" description="Helical" evidence="1">
    <location>
        <begin position="26"/>
        <end position="48"/>
    </location>
</feature>
<gene>
    <name evidence="2" type="ORF">GCM10007170_13500</name>
</gene>
<comment type="caution">
    <text evidence="2">The sequence shown here is derived from an EMBL/GenBank/DDBJ whole genome shotgun (WGS) entry which is preliminary data.</text>
</comment>
<dbReference type="InterPro" id="IPR007047">
    <property type="entry name" value="Flp_Fap"/>
</dbReference>
<dbReference type="Proteomes" id="UP000643279">
    <property type="component" value="Unassembled WGS sequence"/>
</dbReference>
<name>A0ABQ2ANY8_9MICC</name>
<keyword evidence="1" id="KW-1133">Transmembrane helix</keyword>
<evidence type="ECO:0000313" key="3">
    <source>
        <dbReference type="Proteomes" id="UP000643279"/>
    </source>
</evidence>
<sequence>MVSVLAFVASCKERISSEKGATATEYSLLVAFIALLIIIGVTAFGTALNNWFSSLGSTVGTW</sequence>
<keyword evidence="1" id="KW-0472">Membrane</keyword>
<proteinExistence type="predicted"/>